<protein>
    <submittedName>
        <fullName evidence="14">CBFA2T3-like isoform X2</fullName>
    </submittedName>
</protein>
<evidence type="ECO:0000256" key="4">
    <source>
        <dbReference type="ARBA" id="ARBA00022771"/>
    </source>
</evidence>
<dbReference type="SMART" id="SM00549">
    <property type="entry name" value="TAFH"/>
    <property type="match status" value="1"/>
</dbReference>
<reference evidence="14 15" key="1">
    <citation type="submission" date="2018-03" db="EMBL/GenBank/DDBJ databases">
        <title>Draft genome sequence of Rohu Carp (Labeo rohita).</title>
        <authorList>
            <person name="Das P."/>
            <person name="Kushwaha B."/>
            <person name="Joshi C.G."/>
            <person name="Kumar D."/>
            <person name="Nagpure N.S."/>
            <person name="Sahoo L."/>
            <person name="Das S.P."/>
            <person name="Bit A."/>
            <person name="Patnaik S."/>
            <person name="Meher P.K."/>
            <person name="Jayasankar P."/>
            <person name="Koringa P.G."/>
            <person name="Patel N.V."/>
            <person name="Hinsu A.T."/>
            <person name="Kumar R."/>
            <person name="Pandey M."/>
            <person name="Agarwal S."/>
            <person name="Srivastava S."/>
            <person name="Singh M."/>
            <person name="Iquebal M.A."/>
            <person name="Jaiswal S."/>
            <person name="Angadi U.B."/>
            <person name="Kumar N."/>
            <person name="Raza M."/>
            <person name="Shah T.M."/>
            <person name="Rai A."/>
            <person name="Jena J.K."/>
        </authorList>
    </citation>
    <scope>NUCLEOTIDE SEQUENCE [LARGE SCALE GENOMIC DNA]</scope>
    <source>
        <strain evidence="14">DASCIFA01</strain>
        <tissue evidence="14">Testis</tissue>
    </source>
</reference>
<evidence type="ECO:0000256" key="5">
    <source>
        <dbReference type="ARBA" id="ARBA00022833"/>
    </source>
</evidence>
<evidence type="ECO:0000256" key="8">
    <source>
        <dbReference type="ARBA" id="ARBA00023242"/>
    </source>
</evidence>
<keyword evidence="6" id="KW-0805">Transcription regulation</keyword>
<dbReference type="GO" id="GO:0003714">
    <property type="term" value="F:transcription corepressor activity"/>
    <property type="evidence" value="ECO:0007669"/>
    <property type="project" value="InterPro"/>
</dbReference>
<dbReference type="Gene3D" id="6.10.140.2220">
    <property type="match status" value="1"/>
</dbReference>
<keyword evidence="10" id="KW-0175">Coiled coil</keyword>
<dbReference type="FunFam" id="1.20.120.1110:FF:000001">
    <property type="entry name" value="RUNX1 translocation partner 1"/>
    <property type="match status" value="1"/>
</dbReference>
<dbReference type="InterPro" id="IPR014896">
    <property type="entry name" value="NHR2"/>
</dbReference>
<feature type="compositionally biased region" description="Pro residues" evidence="11">
    <location>
        <begin position="316"/>
        <end position="339"/>
    </location>
</feature>
<keyword evidence="4 9" id="KW-0863">Zinc-finger</keyword>
<dbReference type="SUPFAM" id="SSF158553">
    <property type="entry name" value="TAFH domain-like"/>
    <property type="match status" value="1"/>
</dbReference>
<dbReference type="PROSITE" id="PS51119">
    <property type="entry name" value="TAFH"/>
    <property type="match status" value="1"/>
</dbReference>
<keyword evidence="5" id="KW-0862">Zinc</keyword>
<name>A0A498MFC3_LABRO</name>
<feature type="compositionally biased region" description="Low complexity" evidence="11">
    <location>
        <begin position="586"/>
        <end position="605"/>
    </location>
</feature>
<dbReference type="PANTHER" id="PTHR10379">
    <property type="entry name" value="MTG8 ETO EIGHT TWENTY ONE PROTEIN"/>
    <property type="match status" value="1"/>
</dbReference>
<dbReference type="STRING" id="84645.A0A498MFC3"/>
<dbReference type="InterPro" id="IPR002893">
    <property type="entry name" value="Znf_MYND"/>
</dbReference>
<evidence type="ECO:0000256" key="10">
    <source>
        <dbReference type="SAM" id="Coils"/>
    </source>
</evidence>
<feature type="compositionally biased region" description="Basic and acidic residues" evidence="11">
    <location>
        <begin position="268"/>
        <end position="296"/>
    </location>
</feature>
<dbReference type="PROSITE" id="PS50865">
    <property type="entry name" value="ZF_MYND_2"/>
    <property type="match status" value="1"/>
</dbReference>
<dbReference type="Gene3D" id="6.10.250.230">
    <property type="match status" value="1"/>
</dbReference>
<keyword evidence="3" id="KW-0479">Metal-binding</keyword>
<evidence type="ECO:0000259" key="12">
    <source>
        <dbReference type="PROSITE" id="PS50865"/>
    </source>
</evidence>
<dbReference type="InterPro" id="IPR003894">
    <property type="entry name" value="TAFH_NHR1"/>
</dbReference>
<comment type="subcellular location">
    <subcellularLocation>
        <location evidence="1">Nucleus</location>
    </subcellularLocation>
</comment>
<feature type="compositionally biased region" description="Polar residues" evidence="11">
    <location>
        <begin position="302"/>
        <end position="312"/>
    </location>
</feature>
<dbReference type="Pfam" id="PF08788">
    <property type="entry name" value="NHR2"/>
    <property type="match status" value="1"/>
</dbReference>
<sequence>MLWDEMAGEIHAKRLNRSGTRRVSCTALTTPRVPTVMLTSHSVTLDKQALHRLALPAHMSKRHSTGSTGQKAGTMPDSPADVKTQPRSTPPTMPPPPPAVSQAANRNASFTPTTMLNGSSHSPTALNGAPSTPNGFSNGPATSSTASLPTQQLPPACGARQLCKLKRFLTTLQQFGNDISPEIGERVRSLVLGLVNSTLTIEEFHSKLQEATNFPLRPFVIPFLKRELLHCARMAKQTPAQYLAQHEQLLLDANASSPLDSSEIMLELNEHGKRRTPDRTKESAGDRDGLHPEHLAKRPCTVSPSQRFSPSSGLPAHPPPNGLPTHPPNGLPHPNPPAPQHYRLEDMALAHHYRDAYRHAEHRDVRDRHRQTAVHGARQEEVIDHRLTDREWAEEWKHLDNLLNCIMDMVEKTRRSLTVLRRCQEADREEMNHWIRRYSDVEDMKKEIHRDFLHRPPSGYLPEEIWRKAEEAVNEVKRQAMSELQKAVSDAERKAHEMISAERSKMERALAEAKRQASEDALTVINQQEDSSESCWNCGRKASETCSGCNTARYCGSFCQHKDWEKHHHVCGQGLPGSSSVPLGAPSTTSISSSSSAPPTHSESTPPGPLSLVGQTSSSGSPKEASSSSVSRSTTPATPALMDSSSR</sequence>
<feature type="compositionally biased region" description="Polar residues" evidence="11">
    <location>
        <begin position="102"/>
        <end position="153"/>
    </location>
</feature>
<feature type="compositionally biased region" description="Low complexity" evidence="11">
    <location>
        <begin position="616"/>
        <end position="640"/>
    </location>
</feature>
<evidence type="ECO:0000256" key="9">
    <source>
        <dbReference type="PROSITE-ProRule" id="PRU00134"/>
    </source>
</evidence>
<evidence type="ECO:0000313" key="15">
    <source>
        <dbReference type="Proteomes" id="UP000290572"/>
    </source>
</evidence>
<dbReference type="PANTHER" id="PTHR10379:SF6">
    <property type="entry name" value="PROTEIN CBFA2T3"/>
    <property type="match status" value="1"/>
</dbReference>
<evidence type="ECO:0000259" key="13">
    <source>
        <dbReference type="PROSITE" id="PS51119"/>
    </source>
</evidence>
<feature type="coiled-coil region" evidence="10">
    <location>
        <begin position="474"/>
        <end position="516"/>
    </location>
</feature>
<dbReference type="InterPro" id="IPR037249">
    <property type="entry name" value="TAFH/NHR1_dom_sf"/>
</dbReference>
<evidence type="ECO:0000256" key="6">
    <source>
        <dbReference type="ARBA" id="ARBA00023015"/>
    </source>
</evidence>
<dbReference type="PROSITE" id="PS01360">
    <property type="entry name" value="ZF_MYND_1"/>
    <property type="match status" value="1"/>
</dbReference>
<evidence type="ECO:0000256" key="1">
    <source>
        <dbReference type="ARBA" id="ARBA00004123"/>
    </source>
</evidence>
<dbReference type="Pfam" id="PF07531">
    <property type="entry name" value="TAFH"/>
    <property type="match status" value="1"/>
</dbReference>
<accession>A0A498MFC3</accession>
<dbReference type="Proteomes" id="UP000290572">
    <property type="component" value="Unassembled WGS sequence"/>
</dbReference>
<evidence type="ECO:0000256" key="11">
    <source>
        <dbReference type="SAM" id="MobiDB-lite"/>
    </source>
</evidence>
<gene>
    <name evidence="14" type="ORF">ROHU_026744</name>
</gene>
<feature type="domain" description="TAFH" evidence="13">
    <location>
        <begin position="159"/>
        <end position="247"/>
    </location>
</feature>
<dbReference type="EMBL" id="QBIY01012740">
    <property type="protein sequence ID" value="RXN17676.1"/>
    <property type="molecule type" value="Genomic_DNA"/>
</dbReference>
<feature type="region of interest" description="Disordered" evidence="11">
    <location>
        <begin position="268"/>
        <end position="341"/>
    </location>
</feature>
<dbReference type="AlphaFoldDB" id="A0A498MFC3"/>
<keyword evidence="15" id="KW-1185">Reference proteome</keyword>
<dbReference type="GO" id="GO:0006351">
    <property type="term" value="P:DNA-templated transcription"/>
    <property type="evidence" value="ECO:0007669"/>
    <property type="project" value="InterPro"/>
</dbReference>
<dbReference type="InterPro" id="IPR013289">
    <property type="entry name" value="CBFA2T1/2/3"/>
</dbReference>
<keyword evidence="2" id="KW-0678">Repressor</keyword>
<evidence type="ECO:0000256" key="3">
    <source>
        <dbReference type="ARBA" id="ARBA00022723"/>
    </source>
</evidence>
<keyword evidence="7" id="KW-0804">Transcription</keyword>
<evidence type="ECO:0000313" key="14">
    <source>
        <dbReference type="EMBL" id="RXN17676.1"/>
    </source>
</evidence>
<evidence type="ECO:0000256" key="2">
    <source>
        <dbReference type="ARBA" id="ARBA00022491"/>
    </source>
</evidence>
<feature type="region of interest" description="Disordered" evidence="11">
    <location>
        <begin position="57"/>
        <end position="153"/>
    </location>
</feature>
<dbReference type="SUPFAM" id="SSF144232">
    <property type="entry name" value="HIT/MYND zinc finger-like"/>
    <property type="match status" value="1"/>
</dbReference>
<keyword evidence="8" id="KW-0539">Nucleus</keyword>
<proteinExistence type="predicted"/>
<organism evidence="14 15">
    <name type="scientific">Labeo rohita</name>
    <name type="common">Indian major carp</name>
    <name type="synonym">Cyprinus rohita</name>
    <dbReference type="NCBI Taxonomy" id="84645"/>
    <lineage>
        <taxon>Eukaryota</taxon>
        <taxon>Metazoa</taxon>
        <taxon>Chordata</taxon>
        <taxon>Craniata</taxon>
        <taxon>Vertebrata</taxon>
        <taxon>Euteleostomi</taxon>
        <taxon>Actinopterygii</taxon>
        <taxon>Neopterygii</taxon>
        <taxon>Teleostei</taxon>
        <taxon>Ostariophysi</taxon>
        <taxon>Cypriniformes</taxon>
        <taxon>Cyprinidae</taxon>
        <taxon>Labeoninae</taxon>
        <taxon>Labeonini</taxon>
        <taxon>Labeo</taxon>
    </lineage>
</organism>
<feature type="domain" description="MYND-type" evidence="12">
    <location>
        <begin position="535"/>
        <end position="571"/>
    </location>
</feature>
<dbReference type="Pfam" id="PF01753">
    <property type="entry name" value="zf-MYND"/>
    <property type="match status" value="1"/>
</dbReference>
<dbReference type="PRINTS" id="PR01875">
    <property type="entry name" value="ETOFAMILY"/>
</dbReference>
<evidence type="ECO:0000256" key="7">
    <source>
        <dbReference type="ARBA" id="ARBA00023163"/>
    </source>
</evidence>
<dbReference type="Gene3D" id="1.20.120.1110">
    <property type="entry name" value="TAFH/NHR1 domain"/>
    <property type="match status" value="1"/>
</dbReference>
<feature type="compositionally biased region" description="Pro residues" evidence="11">
    <location>
        <begin position="88"/>
        <end position="99"/>
    </location>
</feature>
<dbReference type="GO" id="GO:0005634">
    <property type="term" value="C:nucleus"/>
    <property type="evidence" value="ECO:0007669"/>
    <property type="project" value="UniProtKB-SubCell"/>
</dbReference>
<dbReference type="GO" id="GO:0008270">
    <property type="term" value="F:zinc ion binding"/>
    <property type="evidence" value="ECO:0007669"/>
    <property type="project" value="UniProtKB-KW"/>
</dbReference>
<comment type="caution">
    <text evidence="14">The sequence shown here is derived from an EMBL/GenBank/DDBJ whole genome shotgun (WGS) entry which is preliminary data.</text>
</comment>
<dbReference type="FunFam" id="6.10.140.2220:FF:000001">
    <property type="entry name" value="CBFA2/RUNX1 translocation partner 3"/>
    <property type="match status" value="1"/>
</dbReference>
<feature type="region of interest" description="Disordered" evidence="11">
    <location>
        <begin position="579"/>
        <end position="647"/>
    </location>
</feature>